<dbReference type="SUPFAM" id="SSF50249">
    <property type="entry name" value="Nucleic acid-binding proteins"/>
    <property type="match status" value="1"/>
</dbReference>
<dbReference type="SUPFAM" id="SSF47781">
    <property type="entry name" value="RuvA domain 2-like"/>
    <property type="match status" value="2"/>
</dbReference>
<comment type="caution">
    <text evidence="4">The sequence shown here is derived from an EMBL/GenBank/DDBJ whole genome shotgun (WGS) entry which is preliminary data.</text>
</comment>
<dbReference type="SUPFAM" id="SSF158832">
    <property type="entry name" value="Tex N-terminal region-like"/>
    <property type="match status" value="1"/>
</dbReference>
<dbReference type="FunFam" id="1.10.150.310:FF:000001">
    <property type="entry name" value="RNA-binding transcriptional accessory protein"/>
    <property type="match status" value="1"/>
</dbReference>
<dbReference type="InterPro" id="IPR006641">
    <property type="entry name" value="YqgF/RNaseH-like_dom"/>
</dbReference>
<keyword evidence="2" id="KW-0234">DNA repair</keyword>
<sequence length="711" mass="78079">MQSIACELNLPEHQVAAVIELLEEGNTIPFIARYRKEATGGLDEIALRAIEDALERHNALQARKATVLKTIDEQGALTAELRKQIEQCTDMRALEALYLPYKPKRRTRATIAREKGLQPLADLLLKQTRLPKSKSQVLQDFVDAQRDVPDADAALAGALDIVAEQWSEDPSVRQWMVEKGTKYGQITSAVKRGKKDEVEKYEAYLDRSESAARIPGHRLLAMLRGESEGVLRISLQMEDDRAIAHLRSTFLRNRSFEFAAELADAAEDCFVRLLQPATQSTVLQMLKEKADQEAIEVFGKNLNELLMAPPAGPRVTIGIDPGFRTGCKVAVVDGTGKFLENTTIYPTPPKSDTSGAEAKLLGLIQKHGVELIAIGNGTASRETDAFVGQLIRDHKLSVTKVMVSESGASIYSASELAGKEFPDLDVTVRGAISIARRLQDPLAELVKTDPKSIGVGQYQHDVNQTQLRKCLDRTVESCVNRVGVDLNMASVPLLSRVAGIGPKLAENIVQYRNANGRFSNRKELVQVPKLGKKAFQQAAGFLRIRGGDEPLDNSAVHPESYPVVGRMARELKADLNSLVGNATLSQKLQPESFVDDRFGIPTIRDIIAELGKPGRDPRSEFKVARFDDAVQSMDDLREGMVLEGVITNVTHFGAFIDLGVHQDGLIHISQLANQFVDDPSDVVSVGDVVRVKVLEVDVDRKRIAVSKKALG</sequence>
<dbReference type="PANTHER" id="PTHR10724">
    <property type="entry name" value="30S RIBOSOMAL PROTEIN S1"/>
    <property type="match status" value="1"/>
</dbReference>
<dbReference type="Pfam" id="PF17674">
    <property type="entry name" value="HHH_9"/>
    <property type="match status" value="1"/>
</dbReference>
<evidence type="ECO:0000259" key="3">
    <source>
        <dbReference type="PROSITE" id="PS50126"/>
    </source>
</evidence>
<dbReference type="InterPro" id="IPR012337">
    <property type="entry name" value="RNaseH-like_sf"/>
</dbReference>
<dbReference type="Gene3D" id="1.10.10.650">
    <property type="entry name" value="RuvA domain 2-like"/>
    <property type="match status" value="1"/>
</dbReference>
<dbReference type="SUPFAM" id="SSF53098">
    <property type="entry name" value="Ribonuclease H-like"/>
    <property type="match status" value="1"/>
</dbReference>
<dbReference type="InterPro" id="IPR050437">
    <property type="entry name" value="Ribos_protein_bS1-like"/>
</dbReference>
<dbReference type="InterPro" id="IPR023319">
    <property type="entry name" value="Tex-like_HTH_dom_sf"/>
</dbReference>
<keyword evidence="4" id="KW-0689">Ribosomal protein</keyword>
<keyword evidence="1" id="KW-0227">DNA damage</keyword>
<dbReference type="PROSITE" id="PS50126">
    <property type="entry name" value="S1"/>
    <property type="match status" value="1"/>
</dbReference>
<dbReference type="AlphaFoldDB" id="A0A5C5Y535"/>
<dbReference type="InterPro" id="IPR037027">
    <property type="entry name" value="YqgF/RNaseH-like_dom_sf"/>
</dbReference>
<dbReference type="InterPro" id="IPR003583">
    <property type="entry name" value="Hlx-hairpin-Hlx_DNA-bd_motif"/>
</dbReference>
<dbReference type="GO" id="GO:0005840">
    <property type="term" value="C:ribosome"/>
    <property type="evidence" value="ECO:0007669"/>
    <property type="project" value="UniProtKB-KW"/>
</dbReference>
<evidence type="ECO:0000256" key="1">
    <source>
        <dbReference type="ARBA" id="ARBA00022763"/>
    </source>
</evidence>
<dbReference type="PANTHER" id="PTHR10724:SF10">
    <property type="entry name" value="S1 RNA-BINDING DOMAIN-CONTAINING PROTEIN 1"/>
    <property type="match status" value="1"/>
</dbReference>
<dbReference type="InterPro" id="IPR003029">
    <property type="entry name" value="S1_domain"/>
</dbReference>
<name>A0A5C5Y535_9PLAN</name>
<gene>
    <name evidence="4" type="primary">rpsA_1</name>
    <name evidence="4" type="ORF">Pan14r_16810</name>
</gene>
<dbReference type="InterPro" id="IPR032639">
    <property type="entry name" value="Tex_YqgF"/>
</dbReference>
<dbReference type="InterPro" id="IPR012340">
    <property type="entry name" value="NA-bd_OB-fold"/>
</dbReference>
<evidence type="ECO:0000313" key="4">
    <source>
        <dbReference type="EMBL" id="TWT69395.1"/>
    </source>
</evidence>
<dbReference type="Gene3D" id="2.40.50.140">
    <property type="entry name" value="Nucleic acid-binding proteins"/>
    <property type="match status" value="1"/>
</dbReference>
<dbReference type="InterPro" id="IPR018974">
    <property type="entry name" value="Tex-like_N"/>
</dbReference>
<accession>A0A5C5Y535</accession>
<dbReference type="Gene3D" id="1.10.3500.10">
    <property type="entry name" value="Tex N-terminal region-like"/>
    <property type="match status" value="1"/>
</dbReference>
<dbReference type="InterPro" id="IPR041692">
    <property type="entry name" value="HHH_9"/>
</dbReference>
<dbReference type="OrthoDB" id="9804714at2"/>
<dbReference type="Pfam" id="PF09371">
    <property type="entry name" value="Tex_N"/>
    <property type="match status" value="1"/>
</dbReference>
<proteinExistence type="predicted"/>
<dbReference type="Gene3D" id="3.30.420.140">
    <property type="entry name" value="YqgF/RNase H-like domain"/>
    <property type="match status" value="1"/>
</dbReference>
<dbReference type="GO" id="GO:0006281">
    <property type="term" value="P:DNA repair"/>
    <property type="evidence" value="ECO:0007669"/>
    <property type="project" value="UniProtKB-KW"/>
</dbReference>
<evidence type="ECO:0000313" key="5">
    <source>
        <dbReference type="Proteomes" id="UP000317238"/>
    </source>
</evidence>
<dbReference type="InterPro" id="IPR044146">
    <property type="entry name" value="S1_Tex"/>
</dbReference>
<dbReference type="Pfam" id="PF00575">
    <property type="entry name" value="S1"/>
    <property type="match status" value="1"/>
</dbReference>
<dbReference type="Proteomes" id="UP000317238">
    <property type="component" value="Unassembled WGS sequence"/>
</dbReference>
<organism evidence="4 5">
    <name type="scientific">Crateriforma conspicua</name>
    <dbReference type="NCBI Taxonomy" id="2527996"/>
    <lineage>
        <taxon>Bacteria</taxon>
        <taxon>Pseudomonadati</taxon>
        <taxon>Planctomycetota</taxon>
        <taxon>Planctomycetia</taxon>
        <taxon>Planctomycetales</taxon>
        <taxon>Planctomycetaceae</taxon>
        <taxon>Crateriforma</taxon>
    </lineage>
</organism>
<protein>
    <submittedName>
        <fullName evidence="4">30S ribosomal protein S1</fullName>
    </submittedName>
</protein>
<keyword evidence="5" id="KW-1185">Reference proteome</keyword>
<evidence type="ECO:0000256" key="2">
    <source>
        <dbReference type="ARBA" id="ARBA00023204"/>
    </source>
</evidence>
<keyword evidence="4" id="KW-0687">Ribonucleoprotein</keyword>
<dbReference type="FunFam" id="3.30.420.140:FF:000001">
    <property type="entry name" value="RNA-binding transcriptional accessory protein"/>
    <property type="match status" value="1"/>
</dbReference>
<dbReference type="GO" id="GO:0006412">
    <property type="term" value="P:translation"/>
    <property type="evidence" value="ECO:0007669"/>
    <property type="project" value="TreeGrafter"/>
</dbReference>
<dbReference type="FunFam" id="1.10.10.650:FF:000001">
    <property type="entry name" value="S1 RNA-binding domain 1"/>
    <property type="match status" value="1"/>
</dbReference>
<dbReference type="FunFam" id="2.40.50.140:FF:000051">
    <property type="entry name" value="RNA-binding transcriptional accessory protein"/>
    <property type="match status" value="1"/>
</dbReference>
<dbReference type="Pfam" id="PF12836">
    <property type="entry name" value="HHH_3"/>
    <property type="match status" value="1"/>
</dbReference>
<dbReference type="SMART" id="SM00278">
    <property type="entry name" value="HhH1"/>
    <property type="match status" value="2"/>
</dbReference>
<dbReference type="GO" id="GO:0003677">
    <property type="term" value="F:DNA binding"/>
    <property type="evidence" value="ECO:0007669"/>
    <property type="project" value="InterPro"/>
</dbReference>
<dbReference type="GO" id="GO:0003735">
    <property type="term" value="F:structural constituent of ribosome"/>
    <property type="evidence" value="ECO:0007669"/>
    <property type="project" value="TreeGrafter"/>
</dbReference>
<dbReference type="SMART" id="SM00316">
    <property type="entry name" value="S1"/>
    <property type="match status" value="1"/>
</dbReference>
<dbReference type="SMART" id="SM00732">
    <property type="entry name" value="YqgFc"/>
    <property type="match status" value="1"/>
</dbReference>
<dbReference type="GO" id="GO:0005737">
    <property type="term" value="C:cytoplasm"/>
    <property type="evidence" value="ECO:0007669"/>
    <property type="project" value="UniProtKB-ARBA"/>
</dbReference>
<dbReference type="RefSeq" id="WP_146438845.1">
    <property type="nucleotide sequence ID" value="NZ_SJPL01000001.1"/>
</dbReference>
<dbReference type="Pfam" id="PF22706">
    <property type="entry name" value="Tex_central_region"/>
    <property type="match status" value="1"/>
</dbReference>
<dbReference type="GO" id="GO:0003729">
    <property type="term" value="F:mRNA binding"/>
    <property type="evidence" value="ECO:0007669"/>
    <property type="project" value="UniProtKB-ARBA"/>
</dbReference>
<feature type="domain" description="S1 motif" evidence="3">
    <location>
        <begin position="639"/>
        <end position="708"/>
    </location>
</feature>
<dbReference type="InterPro" id="IPR010994">
    <property type="entry name" value="RuvA_2-like"/>
</dbReference>
<dbReference type="Pfam" id="PF16921">
    <property type="entry name" value="Tex_YqgF"/>
    <property type="match status" value="1"/>
</dbReference>
<reference evidence="4 5" key="1">
    <citation type="submission" date="2019-02" db="EMBL/GenBank/DDBJ databases">
        <title>Deep-cultivation of Planctomycetes and their phenomic and genomic characterization uncovers novel biology.</title>
        <authorList>
            <person name="Wiegand S."/>
            <person name="Jogler M."/>
            <person name="Boedeker C."/>
            <person name="Pinto D."/>
            <person name="Vollmers J."/>
            <person name="Rivas-Marin E."/>
            <person name="Kohn T."/>
            <person name="Peeters S.H."/>
            <person name="Heuer A."/>
            <person name="Rast P."/>
            <person name="Oberbeckmann S."/>
            <person name="Bunk B."/>
            <person name="Jeske O."/>
            <person name="Meyerdierks A."/>
            <person name="Storesund J.E."/>
            <person name="Kallscheuer N."/>
            <person name="Luecker S."/>
            <person name="Lage O.M."/>
            <person name="Pohl T."/>
            <person name="Merkel B.J."/>
            <person name="Hornburger P."/>
            <person name="Mueller R.-W."/>
            <person name="Bruemmer F."/>
            <person name="Labrenz M."/>
            <person name="Spormann A.M."/>
            <person name="Op Den Camp H."/>
            <person name="Overmann J."/>
            <person name="Amann R."/>
            <person name="Jetten M.S.M."/>
            <person name="Mascher T."/>
            <person name="Medema M.H."/>
            <person name="Devos D.P."/>
            <person name="Kaster A.-K."/>
            <person name="Ovreas L."/>
            <person name="Rohde M."/>
            <person name="Galperin M.Y."/>
            <person name="Jogler C."/>
        </authorList>
    </citation>
    <scope>NUCLEOTIDE SEQUENCE [LARGE SCALE GENOMIC DNA]</scope>
    <source>
        <strain evidence="4 5">Pan14r</strain>
    </source>
</reference>
<dbReference type="Gene3D" id="1.10.150.310">
    <property type="entry name" value="Tex RuvX-like domain-like"/>
    <property type="match status" value="1"/>
</dbReference>
<dbReference type="InterPro" id="IPR055179">
    <property type="entry name" value="Tex-like_central_region"/>
</dbReference>
<dbReference type="InterPro" id="IPR023323">
    <property type="entry name" value="Tex-like_dom_sf"/>
</dbReference>
<dbReference type="CDD" id="cd05685">
    <property type="entry name" value="S1_Tex"/>
    <property type="match status" value="1"/>
</dbReference>
<dbReference type="EMBL" id="SJPL01000001">
    <property type="protein sequence ID" value="TWT69395.1"/>
    <property type="molecule type" value="Genomic_DNA"/>
</dbReference>